<protein>
    <submittedName>
        <fullName evidence="1">Uncharacterized protein</fullName>
    </submittedName>
</protein>
<comment type="caution">
    <text evidence="1">The sequence shown here is derived from an EMBL/GenBank/DDBJ whole genome shotgun (WGS) entry which is preliminary data.</text>
</comment>
<sequence length="139" mass="16243">MGIINKLFKSVSKPIFPIVDTRSLKNDEIKFLLKEFKNRQEDLNQIFEEAQINIPYENLKFHELITARFAEKLLNKNDLSKIELEILNAMFQKEGVAIGEFKLISEIMSNENSDKVMDDLKQQGFEFIENVGFIRIQNS</sequence>
<evidence type="ECO:0000313" key="4">
    <source>
        <dbReference type="Proteomes" id="UP000222944"/>
    </source>
</evidence>
<dbReference type="Proteomes" id="UP000220127">
    <property type="component" value="Unassembled WGS sequence"/>
</dbReference>
<reference evidence="3 4" key="1">
    <citation type="submission" date="2017-09" db="EMBL/GenBank/DDBJ databases">
        <title>Large-scale bioinformatics analysis of Bacillus genomes uncovers conserved roles of natural products in bacterial physiology.</title>
        <authorList>
            <consortium name="Agbiome Team Llc"/>
            <person name="Bleich R.M."/>
            <person name="Grubbs K.J."/>
            <person name="Santa Maria K.C."/>
            <person name="Allen S.E."/>
            <person name="Farag S."/>
            <person name="Shank E.A."/>
            <person name="Bowers A."/>
        </authorList>
    </citation>
    <scope>NUCLEOTIDE SEQUENCE [LARGE SCALE GENOMIC DNA]</scope>
    <source>
        <strain evidence="2 4">AFS058004</strain>
        <strain evidence="1 3">AFS094940</strain>
    </source>
</reference>
<dbReference type="EMBL" id="NUFN01000044">
    <property type="protein sequence ID" value="PGH78607.1"/>
    <property type="molecule type" value="Genomic_DNA"/>
</dbReference>
<dbReference type="EMBL" id="NVMD01000028">
    <property type="protein sequence ID" value="PED11901.1"/>
    <property type="molecule type" value="Genomic_DNA"/>
</dbReference>
<dbReference type="RefSeq" id="WP_097877695.1">
    <property type="nucleotide sequence ID" value="NZ_NTSD01000035.1"/>
</dbReference>
<gene>
    <name evidence="2" type="ORF">CN899_28260</name>
    <name evidence="1" type="ORF">CON01_24595</name>
</gene>
<evidence type="ECO:0000313" key="2">
    <source>
        <dbReference type="EMBL" id="PGH78607.1"/>
    </source>
</evidence>
<name>A0A9X6TW50_BACTU</name>
<organism evidence="1 3">
    <name type="scientific">Bacillus thuringiensis</name>
    <dbReference type="NCBI Taxonomy" id="1428"/>
    <lineage>
        <taxon>Bacteria</taxon>
        <taxon>Bacillati</taxon>
        <taxon>Bacillota</taxon>
        <taxon>Bacilli</taxon>
        <taxon>Bacillales</taxon>
        <taxon>Bacillaceae</taxon>
        <taxon>Bacillus</taxon>
        <taxon>Bacillus cereus group</taxon>
    </lineage>
</organism>
<proteinExistence type="predicted"/>
<evidence type="ECO:0000313" key="3">
    <source>
        <dbReference type="Proteomes" id="UP000220127"/>
    </source>
</evidence>
<dbReference type="AlphaFoldDB" id="A0A9X6TW50"/>
<accession>A0A9X6TW50</accession>
<evidence type="ECO:0000313" key="1">
    <source>
        <dbReference type="EMBL" id="PED11901.1"/>
    </source>
</evidence>
<dbReference type="Proteomes" id="UP000222944">
    <property type="component" value="Unassembled WGS sequence"/>
</dbReference>